<dbReference type="EMBL" id="JAJOZR010000007">
    <property type="protein sequence ID" value="MCD7109707.1"/>
    <property type="molecule type" value="Genomic_DNA"/>
</dbReference>
<reference evidence="2" key="1">
    <citation type="submission" date="2021-12" db="EMBL/GenBank/DDBJ databases">
        <authorList>
            <person name="Li Y."/>
        </authorList>
    </citation>
    <scope>NUCLEOTIDE SEQUENCE</scope>
    <source>
        <strain evidence="2">DKSPLA3</strain>
    </source>
</reference>
<evidence type="ECO:0000256" key="1">
    <source>
        <dbReference type="SAM" id="MobiDB-lite"/>
    </source>
</evidence>
<keyword evidence="3" id="KW-1185">Reference proteome</keyword>
<evidence type="ECO:0000313" key="3">
    <source>
        <dbReference type="Proteomes" id="UP001139089"/>
    </source>
</evidence>
<dbReference type="AlphaFoldDB" id="A0A9X1T0Q6"/>
<comment type="caution">
    <text evidence="2">The sequence shown here is derived from an EMBL/GenBank/DDBJ whole genome shotgun (WGS) entry which is preliminary data.</text>
</comment>
<gene>
    <name evidence="2" type="ORF">LRX75_11730</name>
</gene>
<evidence type="ECO:0000313" key="2">
    <source>
        <dbReference type="EMBL" id="MCD7109707.1"/>
    </source>
</evidence>
<dbReference type="Proteomes" id="UP001139089">
    <property type="component" value="Unassembled WGS sequence"/>
</dbReference>
<proteinExistence type="predicted"/>
<organism evidence="2 3">
    <name type="scientific">Rhizobium quercicola</name>
    <dbReference type="NCBI Taxonomy" id="2901226"/>
    <lineage>
        <taxon>Bacteria</taxon>
        <taxon>Pseudomonadati</taxon>
        <taxon>Pseudomonadota</taxon>
        <taxon>Alphaproteobacteria</taxon>
        <taxon>Hyphomicrobiales</taxon>
        <taxon>Rhizobiaceae</taxon>
        <taxon>Rhizobium/Agrobacterium group</taxon>
        <taxon>Rhizobium</taxon>
    </lineage>
</organism>
<feature type="region of interest" description="Disordered" evidence="1">
    <location>
        <begin position="100"/>
        <end position="119"/>
    </location>
</feature>
<protein>
    <submittedName>
        <fullName evidence="2">Uncharacterized protein</fullName>
    </submittedName>
</protein>
<sequence length="119" mass="12422">MAEPVNLARGEVALKIDDVDLVLAGTMNGLAAVSAALQCKSLSDLWQRLAGVEIGATLAAIQFLTIKGNKAAALEKIQLRHFADCSVAFNDLISAHLDEAGEKGNESAATETKTEAAKT</sequence>
<dbReference type="RefSeq" id="WP_231814576.1">
    <property type="nucleotide sequence ID" value="NZ_JAJOZR010000007.1"/>
</dbReference>
<name>A0A9X1T0Q6_9HYPH</name>
<accession>A0A9X1T0Q6</accession>